<organism evidence="1 3">
    <name type="scientific">Rotaria socialis</name>
    <dbReference type="NCBI Taxonomy" id="392032"/>
    <lineage>
        <taxon>Eukaryota</taxon>
        <taxon>Metazoa</taxon>
        <taxon>Spiralia</taxon>
        <taxon>Gnathifera</taxon>
        <taxon>Rotifera</taxon>
        <taxon>Eurotatoria</taxon>
        <taxon>Bdelloidea</taxon>
        <taxon>Philodinida</taxon>
        <taxon>Philodinidae</taxon>
        <taxon>Rotaria</taxon>
    </lineage>
</organism>
<evidence type="ECO:0000313" key="3">
    <source>
        <dbReference type="Proteomes" id="UP000663865"/>
    </source>
</evidence>
<proteinExistence type="predicted"/>
<dbReference type="EMBL" id="CAJNYV010004923">
    <property type="protein sequence ID" value="CAF3708588.1"/>
    <property type="molecule type" value="Genomic_DNA"/>
</dbReference>
<sequence length="152" mass="17292">MAMGGETQNINNPAHQETIMDLEEGQDLNSFPFRYLIVSPTASQHQFLNSPIQINIALKNSIYVNAVMDKPIYNKGKGTVIIPTKIKIPSEETLKIGQFIVKCQLLTTRPLSFGVIGSNGPNVRHRQVRHFFWHRHRQNIAELLPNFCQINN</sequence>
<name>A0A818V777_9BILA</name>
<dbReference type="Proteomes" id="UP000663838">
    <property type="component" value="Unassembled WGS sequence"/>
</dbReference>
<evidence type="ECO:0000313" key="1">
    <source>
        <dbReference type="EMBL" id="CAF3708588.1"/>
    </source>
</evidence>
<protein>
    <submittedName>
        <fullName evidence="1">Uncharacterized protein</fullName>
    </submittedName>
</protein>
<comment type="caution">
    <text evidence="1">The sequence shown here is derived from an EMBL/GenBank/DDBJ whole genome shotgun (WGS) entry which is preliminary data.</text>
</comment>
<reference evidence="1" key="1">
    <citation type="submission" date="2021-02" db="EMBL/GenBank/DDBJ databases">
        <authorList>
            <person name="Nowell W R."/>
        </authorList>
    </citation>
    <scope>NUCLEOTIDE SEQUENCE</scope>
</reference>
<gene>
    <name evidence="1" type="ORF">KIK155_LOCUS27165</name>
    <name evidence="2" type="ORF">TOA249_LOCUS32149</name>
</gene>
<accession>A0A818V777</accession>
<dbReference type="EMBL" id="CAJOBS010007393">
    <property type="protein sequence ID" value="CAF4921623.1"/>
    <property type="molecule type" value="Genomic_DNA"/>
</dbReference>
<evidence type="ECO:0000313" key="2">
    <source>
        <dbReference type="EMBL" id="CAF4921623.1"/>
    </source>
</evidence>
<dbReference type="AlphaFoldDB" id="A0A818V777"/>
<dbReference type="Proteomes" id="UP000663865">
    <property type="component" value="Unassembled WGS sequence"/>
</dbReference>